<gene>
    <name evidence="1" type="ORF">Pta02_77350</name>
</gene>
<sequence length="174" mass="18838">MPLPLLIGDAAGQMRSFAVPGAHPSALSVVKGAGPCHGEGKQGGVRAMIDDFPAYAAEIQNQHERAQERAQRAGRRAAQLKQWSVELAGRRSAIASAAAEIRARDAFARTEEAIQAADQAKIEARAGYRRAAWAVRRAARMHEWAAELGVGDVQQHRRRAAQLYAEAAEDERHG</sequence>
<dbReference type="EMBL" id="BOOK01000077">
    <property type="protein sequence ID" value="GII05727.1"/>
    <property type="molecule type" value="Genomic_DNA"/>
</dbReference>
<proteinExistence type="predicted"/>
<dbReference type="Proteomes" id="UP000634476">
    <property type="component" value="Unassembled WGS sequence"/>
</dbReference>
<keyword evidence="2" id="KW-1185">Reference proteome</keyword>
<evidence type="ECO:0000313" key="1">
    <source>
        <dbReference type="EMBL" id="GII05727.1"/>
    </source>
</evidence>
<protein>
    <submittedName>
        <fullName evidence="1">Uncharacterized protein</fullName>
    </submittedName>
</protein>
<dbReference type="AlphaFoldDB" id="A0A8J3T5G6"/>
<name>A0A8J3T5G6_9ACTN</name>
<organism evidence="1 2">
    <name type="scientific">Planobispora takensis</name>
    <dbReference type="NCBI Taxonomy" id="1367882"/>
    <lineage>
        <taxon>Bacteria</taxon>
        <taxon>Bacillati</taxon>
        <taxon>Actinomycetota</taxon>
        <taxon>Actinomycetes</taxon>
        <taxon>Streptosporangiales</taxon>
        <taxon>Streptosporangiaceae</taxon>
        <taxon>Planobispora</taxon>
    </lineage>
</organism>
<evidence type="ECO:0000313" key="2">
    <source>
        <dbReference type="Proteomes" id="UP000634476"/>
    </source>
</evidence>
<comment type="caution">
    <text evidence="1">The sequence shown here is derived from an EMBL/GenBank/DDBJ whole genome shotgun (WGS) entry which is preliminary data.</text>
</comment>
<reference evidence="1" key="1">
    <citation type="submission" date="2021-01" db="EMBL/GenBank/DDBJ databases">
        <title>Whole genome shotgun sequence of Planobispora takensis NBRC 109077.</title>
        <authorList>
            <person name="Komaki H."/>
            <person name="Tamura T."/>
        </authorList>
    </citation>
    <scope>NUCLEOTIDE SEQUENCE</scope>
    <source>
        <strain evidence="1">NBRC 109077</strain>
    </source>
</reference>
<accession>A0A8J3T5G6</accession>